<accession>A0A6M2BB29</accession>
<dbReference type="RefSeq" id="WP_165062176.1">
    <property type="nucleotide sequence ID" value="NZ_JAADJS010000010.1"/>
</dbReference>
<evidence type="ECO:0000313" key="1">
    <source>
        <dbReference type="EMBL" id="NGX90019.1"/>
    </source>
</evidence>
<comment type="caution">
    <text evidence="1">The sequence shown here is derived from an EMBL/GenBank/DDBJ whole genome shotgun (WGS) entry which is preliminary data.</text>
</comment>
<evidence type="ECO:0000313" key="2">
    <source>
        <dbReference type="Proteomes" id="UP000476696"/>
    </source>
</evidence>
<organism evidence="1 2">
    <name type="scientific">Rahnella contaminans</name>
    <dbReference type="NCBI Taxonomy" id="2703882"/>
    <lineage>
        <taxon>Bacteria</taxon>
        <taxon>Pseudomonadati</taxon>
        <taxon>Pseudomonadota</taxon>
        <taxon>Gammaproteobacteria</taxon>
        <taxon>Enterobacterales</taxon>
        <taxon>Yersiniaceae</taxon>
        <taxon>Rahnella</taxon>
    </lineage>
</organism>
<proteinExistence type="predicted"/>
<dbReference type="EMBL" id="JAADJS010000010">
    <property type="protein sequence ID" value="NGX90019.1"/>
    <property type="molecule type" value="Genomic_DNA"/>
</dbReference>
<reference evidence="1 2" key="1">
    <citation type="submission" date="2020-01" db="EMBL/GenBank/DDBJ databases">
        <authorList>
            <person name="Lee S.D."/>
        </authorList>
    </citation>
    <scope>NUCLEOTIDE SEQUENCE [LARGE SCALE GENOMIC DNA]</scope>
    <source>
        <strain evidence="1 2">Lac-M11</strain>
    </source>
</reference>
<reference evidence="1 2" key="2">
    <citation type="submission" date="2020-03" db="EMBL/GenBank/DDBJ databases">
        <title>Rahnella aceri sp. nov., isoated from traditional Jeju Makgeolli.</title>
        <authorList>
            <person name="Kim I.S."/>
            <person name="Jeon D."/>
        </authorList>
    </citation>
    <scope>NUCLEOTIDE SEQUENCE [LARGE SCALE GENOMIC DNA]</scope>
    <source>
        <strain evidence="1 2">Lac-M11</strain>
    </source>
</reference>
<dbReference type="Proteomes" id="UP000476696">
    <property type="component" value="Unassembled WGS sequence"/>
</dbReference>
<sequence>MVSKVPLQLYHYTDQAGFIGIVESKQLWATKIQYLNDNKEFNLAVDIASEVLEEKLDLTSNEREIGVINDLVRRISKMGQINICVCSFSEKSDLLSQWRGYANGMSGYSIGFKKNLLEDVASDQKFLLRKCIYDPAEQKKEILKVLDKLIKKHKLNENRTQVTRSSTALRSFFTPFVREVNKELSLIFPLMKHKSFSEEAEWRLISRGSVKYTGLDFRPGKSNLIPFTRLDLGDLKSSLLTGLIVGHTPNKELAIASTQEFLKREGIKIPVNASEIPFRNW</sequence>
<dbReference type="InterPro" id="IPR021352">
    <property type="entry name" value="DUF2971"/>
</dbReference>
<protein>
    <submittedName>
        <fullName evidence="1">DUF2971 domain-containing protein</fullName>
    </submittedName>
</protein>
<name>A0A6M2BB29_9GAMM</name>
<dbReference type="Pfam" id="PF11185">
    <property type="entry name" value="DUF2971"/>
    <property type="match status" value="1"/>
</dbReference>
<gene>
    <name evidence="1" type="ORF">GW579_23365</name>
</gene>
<dbReference type="AlphaFoldDB" id="A0A6M2BB29"/>
<keyword evidence="2" id="KW-1185">Reference proteome</keyword>